<keyword evidence="3" id="KW-1185">Reference proteome</keyword>
<dbReference type="Gene3D" id="1.25.40.390">
    <property type="match status" value="1"/>
</dbReference>
<evidence type="ECO:0000313" key="2">
    <source>
        <dbReference type="EMBL" id="MBS2212408.1"/>
    </source>
</evidence>
<dbReference type="RefSeq" id="WP_212229036.1">
    <property type="nucleotide sequence ID" value="NZ_JAGUCN010000015.1"/>
</dbReference>
<dbReference type="PROSITE" id="PS51257">
    <property type="entry name" value="PROKAR_LIPOPROTEIN"/>
    <property type="match status" value="1"/>
</dbReference>
<name>A0ABS5KD33_9BACT</name>
<keyword evidence="2" id="KW-0449">Lipoprotein</keyword>
<evidence type="ECO:0000313" key="3">
    <source>
        <dbReference type="Proteomes" id="UP000721861"/>
    </source>
</evidence>
<proteinExistence type="predicted"/>
<accession>A0ABS5KD33</accession>
<evidence type="ECO:0000256" key="1">
    <source>
        <dbReference type="SAM" id="SignalP"/>
    </source>
</evidence>
<feature type="signal peptide" evidence="1">
    <location>
        <begin position="1"/>
        <end position="18"/>
    </location>
</feature>
<reference evidence="2 3" key="1">
    <citation type="journal article" date="2014" name="Int. J. Syst. Evol. Microbiol.">
        <title>Carboxylicivirga gen. nov. in the family Marinilabiliaceae with two novel species, Carboxylicivirga mesophila sp. nov. and Carboxylicivirga taeanensis sp. nov., and reclassification of Cytophaga fermentans as Saccharicrinis fermentans gen. nov., comb. nov.</title>
        <authorList>
            <person name="Yang S.H."/>
            <person name="Seo H.S."/>
            <person name="Woo J.H."/>
            <person name="Oh H.M."/>
            <person name="Jang H."/>
            <person name="Lee J.H."/>
            <person name="Kim S.J."/>
            <person name="Kwon K.K."/>
        </authorList>
    </citation>
    <scope>NUCLEOTIDE SEQUENCE [LARGE SCALE GENOMIC DNA]</scope>
    <source>
        <strain evidence="2 3">JCM 18290</strain>
    </source>
</reference>
<feature type="chain" id="PRO_5046778653" evidence="1">
    <location>
        <begin position="19"/>
        <end position="560"/>
    </location>
</feature>
<dbReference type="Proteomes" id="UP000721861">
    <property type="component" value="Unassembled WGS sequence"/>
</dbReference>
<dbReference type="Pfam" id="PF12771">
    <property type="entry name" value="SusD-like_2"/>
    <property type="match status" value="2"/>
</dbReference>
<comment type="caution">
    <text evidence="2">The sequence shown here is derived from an EMBL/GenBank/DDBJ whole genome shotgun (WGS) entry which is preliminary data.</text>
</comment>
<sequence length="560" mass="62446">MKLYKLYTVLLLVAVVGACTDKFEDINTKPDAFYTDEVSGKFFMTNPQFRLFAPDRFPYWRAHLIHADRYSGHVCFGHNGSWWSDELGYSYSSSYTDATWGWMEGYLGNLDNFMKLVDTGGEFENEYMYAMGLIMKGLYYQMFTDIFGMVPYTQAADPDIVTPDFDTQKTIYKGIIADLDEAMTIIGDAESTGVGVDDAGDNDLYFGGELQLWKKMANTLKLRIALRALGANGDDFASTAIEQALLGPLMEGEGDNCLMEKDAEISQWGSAAYGDVWHNFGTGSDWTLGKTLIDLLRDENDPRLSKYAKPAKGGKTKFEKPEGEEGAFFLKRVDFIMAGLDEAGVDYTRTDYADSVLVEMPISTYYVGQPTRLNGKTYPFAEYDFFSTPVDYVIQKKNEGQQIAPEIVMLTAEAYFLRAEAAVRGFGGDANMLYQEGIRQAMAVWDVSGAEADAYIGSSSLGSLTGVEDEDLEKIATQRWIAAFTDGFEAWAVVRDLGYPSVLAEGVSDVDIFGLGDINGKYPQRMRYGNQTWNSNGDKTQEAVNVQGADRQDTKLWWAN</sequence>
<protein>
    <submittedName>
        <fullName evidence="2">SusD/RagB family nutrient-binding outer membrane lipoprotein</fullName>
    </submittedName>
</protein>
<dbReference type="InterPro" id="IPR041662">
    <property type="entry name" value="SusD-like_2"/>
</dbReference>
<organism evidence="2 3">
    <name type="scientific">Carboxylicivirga mesophila</name>
    <dbReference type="NCBI Taxonomy" id="1166478"/>
    <lineage>
        <taxon>Bacteria</taxon>
        <taxon>Pseudomonadati</taxon>
        <taxon>Bacteroidota</taxon>
        <taxon>Bacteroidia</taxon>
        <taxon>Marinilabiliales</taxon>
        <taxon>Marinilabiliaceae</taxon>
        <taxon>Carboxylicivirga</taxon>
    </lineage>
</organism>
<dbReference type="InterPro" id="IPR011990">
    <property type="entry name" value="TPR-like_helical_dom_sf"/>
</dbReference>
<keyword evidence="1" id="KW-0732">Signal</keyword>
<dbReference type="SUPFAM" id="SSF48452">
    <property type="entry name" value="TPR-like"/>
    <property type="match status" value="1"/>
</dbReference>
<gene>
    <name evidence="2" type="ORF">KEM09_13410</name>
</gene>
<dbReference type="EMBL" id="JAGUCN010000015">
    <property type="protein sequence ID" value="MBS2212408.1"/>
    <property type="molecule type" value="Genomic_DNA"/>
</dbReference>